<accession>A0A1H3PIM6</accession>
<reference evidence="2 3" key="1">
    <citation type="submission" date="2016-10" db="EMBL/GenBank/DDBJ databases">
        <authorList>
            <person name="de Groot N.N."/>
        </authorList>
    </citation>
    <scope>NUCLEOTIDE SEQUENCE [LARGE SCALE GENOMIC DNA]</scope>
    <source>
        <strain evidence="2 3">CPCC 202699</strain>
    </source>
</reference>
<dbReference type="OrthoDB" id="156693at2"/>
<keyword evidence="1" id="KW-0732">Signal</keyword>
<evidence type="ECO:0000313" key="2">
    <source>
        <dbReference type="EMBL" id="SDZ00917.1"/>
    </source>
</evidence>
<dbReference type="AlphaFoldDB" id="A0A1H3PIM6"/>
<dbReference type="InterPro" id="IPR019587">
    <property type="entry name" value="Polyketide_cyclase/dehydratase"/>
</dbReference>
<dbReference type="RefSeq" id="WP_091295663.1">
    <property type="nucleotide sequence ID" value="NZ_FNON01000008.1"/>
</dbReference>
<gene>
    <name evidence="2" type="ORF">SAMN05421504_108234</name>
</gene>
<proteinExistence type="predicted"/>
<name>A0A1H3PIM6_9PSEU</name>
<organism evidence="2 3">
    <name type="scientific">Amycolatopsis xylanica</name>
    <dbReference type="NCBI Taxonomy" id="589385"/>
    <lineage>
        <taxon>Bacteria</taxon>
        <taxon>Bacillati</taxon>
        <taxon>Actinomycetota</taxon>
        <taxon>Actinomycetes</taxon>
        <taxon>Pseudonocardiales</taxon>
        <taxon>Pseudonocardiaceae</taxon>
        <taxon>Amycolatopsis</taxon>
    </lineage>
</organism>
<evidence type="ECO:0000256" key="1">
    <source>
        <dbReference type="SAM" id="SignalP"/>
    </source>
</evidence>
<evidence type="ECO:0000313" key="3">
    <source>
        <dbReference type="Proteomes" id="UP000199515"/>
    </source>
</evidence>
<dbReference type="Proteomes" id="UP000199515">
    <property type="component" value="Unassembled WGS sequence"/>
</dbReference>
<dbReference type="SUPFAM" id="SSF55961">
    <property type="entry name" value="Bet v1-like"/>
    <property type="match status" value="1"/>
</dbReference>
<dbReference type="Pfam" id="PF10604">
    <property type="entry name" value="Polyketide_cyc2"/>
    <property type="match status" value="1"/>
</dbReference>
<dbReference type="STRING" id="589385.SAMN05421504_108234"/>
<sequence length="201" mass="21656">MRTLLAIPLVAAAIFGATPAQAATPAPAPGSASLTCRGQGVDPDAKIRYRAETLVKAPLSTIWRLQTDVARWPSWQEPVTSAKRLDHGPLRPRSRFRWTTPVPPTPVSPATTLVITSTVEQLQPGKCLRWTGPAIGDGLRIDRGVHVWNFVEVPGGVLVRTEETHAGKQIETEVGLANEFLKMGLDAWLGALKTTAEADPC</sequence>
<dbReference type="Gene3D" id="3.30.530.20">
    <property type="match status" value="1"/>
</dbReference>
<dbReference type="InterPro" id="IPR023393">
    <property type="entry name" value="START-like_dom_sf"/>
</dbReference>
<keyword evidence="3" id="KW-1185">Reference proteome</keyword>
<dbReference type="EMBL" id="FNON01000008">
    <property type="protein sequence ID" value="SDZ00917.1"/>
    <property type="molecule type" value="Genomic_DNA"/>
</dbReference>
<feature type="chain" id="PRO_5011667875" evidence="1">
    <location>
        <begin position="23"/>
        <end position="201"/>
    </location>
</feature>
<feature type="signal peptide" evidence="1">
    <location>
        <begin position="1"/>
        <end position="22"/>
    </location>
</feature>
<protein>
    <submittedName>
        <fullName evidence="2">Polyketide cyclase / dehydrase and lipid transport</fullName>
    </submittedName>
</protein>